<dbReference type="InterPro" id="IPR049326">
    <property type="entry name" value="Rhodopsin_dom_fungi"/>
</dbReference>
<name>A0ABR0E8E4_ZASCE</name>
<evidence type="ECO:0000313" key="8">
    <source>
        <dbReference type="EMBL" id="KAK4497496.1"/>
    </source>
</evidence>
<evidence type="ECO:0000259" key="7">
    <source>
        <dbReference type="Pfam" id="PF20684"/>
    </source>
</evidence>
<keyword evidence="3 6" id="KW-1133">Transmembrane helix</keyword>
<evidence type="ECO:0000313" key="9">
    <source>
        <dbReference type="Proteomes" id="UP001305779"/>
    </source>
</evidence>
<evidence type="ECO:0000256" key="2">
    <source>
        <dbReference type="ARBA" id="ARBA00022692"/>
    </source>
</evidence>
<evidence type="ECO:0000256" key="3">
    <source>
        <dbReference type="ARBA" id="ARBA00022989"/>
    </source>
</evidence>
<protein>
    <recommendedName>
        <fullName evidence="7">Rhodopsin domain-containing protein</fullName>
    </recommendedName>
</protein>
<proteinExistence type="inferred from homology"/>
<dbReference type="PANTHER" id="PTHR33048:SF143">
    <property type="entry name" value="EXTRACELLULAR MEMBRANE PROTEIN CFEM DOMAIN-CONTAINING PROTEIN-RELATED"/>
    <property type="match status" value="1"/>
</dbReference>
<feature type="domain" description="Rhodopsin" evidence="7">
    <location>
        <begin position="6"/>
        <end position="59"/>
    </location>
</feature>
<dbReference type="Proteomes" id="UP001305779">
    <property type="component" value="Unassembled WGS sequence"/>
</dbReference>
<gene>
    <name evidence="8" type="ORF">PRZ48_011947</name>
</gene>
<evidence type="ECO:0000256" key="6">
    <source>
        <dbReference type="SAM" id="Phobius"/>
    </source>
</evidence>
<evidence type="ECO:0000256" key="5">
    <source>
        <dbReference type="ARBA" id="ARBA00038359"/>
    </source>
</evidence>
<evidence type="ECO:0000256" key="1">
    <source>
        <dbReference type="ARBA" id="ARBA00004141"/>
    </source>
</evidence>
<comment type="subcellular location">
    <subcellularLocation>
        <location evidence="1">Membrane</location>
        <topology evidence="1">Multi-pass membrane protein</topology>
    </subcellularLocation>
</comment>
<dbReference type="PANTHER" id="PTHR33048">
    <property type="entry name" value="PTH11-LIKE INTEGRAL MEMBRANE PROTEIN (AFU_ORTHOLOGUE AFUA_5G11245)"/>
    <property type="match status" value="1"/>
</dbReference>
<feature type="transmembrane region" description="Helical" evidence="6">
    <location>
        <begin position="41"/>
        <end position="59"/>
    </location>
</feature>
<keyword evidence="2 6" id="KW-0812">Transmembrane</keyword>
<dbReference type="EMBL" id="JAXOVC010000009">
    <property type="protein sequence ID" value="KAK4497496.1"/>
    <property type="molecule type" value="Genomic_DNA"/>
</dbReference>
<keyword evidence="9" id="KW-1185">Reference proteome</keyword>
<feature type="domain" description="Rhodopsin" evidence="7">
    <location>
        <begin position="61"/>
        <end position="120"/>
    </location>
</feature>
<feature type="transmembrane region" description="Helical" evidence="6">
    <location>
        <begin position="97"/>
        <end position="119"/>
    </location>
</feature>
<organism evidence="8 9">
    <name type="scientific">Zasmidium cellare</name>
    <name type="common">Wine cellar mold</name>
    <name type="synonym">Racodium cellare</name>
    <dbReference type="NCBI Taxonomy" id="395010"/>
    <lineage>
        <taxon>Eukaryota</taxon>
        <taxon>Fungi</taxon>
        <taxon>Dikarya</taxon>
        <taxon>Ascomycota</taxon>
        <taxon>Pezizomycotina</taxon>
        <taxon>Dothideomycetes</taxon>
        <taxon>Dothideomycetidae</taxon>
        <taxon>Mycosphaerellales</taxon>
        <taxon>Mycosphaerellaceae</taxon>
        <taxon>Zasmidium</taxon>
    </lineage>
</organism>
<comment type="similarity">
    <text evidence="5">Belongs to the SAT4 family.</text>
</comment>
<dbReference type="InterPro" id="IPR052337">
    <property type="entry name" value="SAT4-like"/>
</dbReference>
<sequence length="134" mass="15214">MAVVVVVATELTLVNGSGLDEWRLTPKQISRYMLWTYISEILYNTIIMTTKIAVVLLYLPLTYSYGAVSVSYDVLIFFLPIHSLLKLNITWQRKVGVCAVFLVGFVVTIIAIVRLQYLIRYLAFPNIGPSSRHD</sequence>
<dbReference type="Pfam" id="PF20684">
    <property type="entry name" value="Fung_rhodopsin"/>
    <property type="match status" value="2"/>
</dbReference>
<evidence type="ECO:0000256" key="4">
    <source>
        <dbReference type="ARBA" id="ARBA00023136"/>
    </source>
</evidence>
<keyword evidence="4 6" id="KW-0472">Membrane</keyword>
<accession>A0ABR0E8E4</accession>
<comment type="caution">
    <text evidence="8">The sequence shown here is derived from an EMBL/GenBank/DDBJ whole genome shotgun (WGS) entry which is preliminary data.</text>
</comment>
<feature type="transmembrane region" description="Helical" evidence="6">
    <location>
        <begin position="65"/>
        <end position="85"/>
    </location>
</feature>
<reference evidence="8 9" key="1">
    <citation type="journal article" date="2023" name="G3 (Bethesda)">
        <title>A chromosome-level genome assembly of Zasmidium syzygii isolated from banana leaves.</title>
        <authorList>
            <person name="van Westerhoven A.C."/>
            <person name="Mehrabi R."/>
            <person name="Talebi R."/>
            <person name="Steentjes M.B.F."/>
            <person name="Corcolon B."/>
            <person name="Chong P.A."/>
            <person name="Kema G.H.J."/>
            <person name="Seidl M.F."/>
        </authorList>
    </citation>
    <scope>NUCLEOTIDE SEQUENCE [LARGE SCALE GENOMIC DNA]</scope>
    <source>
        <strain evidence="8 9">P124</strain>
    </source>
</reference>